<evidence type="ECO:0000313" key="2">
    <source>
        <dbReference type="EMBL" id="RSM69047.1"/>
    </source>
</evidence>
<comment type="caution">
    <text evidence="2">The sequence shown here is derived from an EMBL/GenBank/DDBJ whole genome shotgun (WGS) entry which is preliminary data.</text>
</comment>
<organism evidence="2 3">
    <name type="scientific">Kibdelosporangium aridum</name>
    <dbReference type="NCBI Taxonomy" id="2030"/>
    <lineage>
        <taxon>Bacteria</taxon>
        <taxon>Bacillati</taxon>
        <taxon>Actinomycetota</taxon>
        <taxon>Actinomycetes</taxon>
        <taxon>Pseudonocardiales</taxon>
        <taxon>Pseudonocardiaceae</taxon>
        <taxon>Kibdelosporangium</taxon>
    </lineage>
</organism>
<accession>A0A428YML7</accession>
<reference evidence="2 3" key="1">
    <citation type="submission" date="2018-05" db="EMBL/GenBank/DDBJ databases">
        <title>Evolution of GPA BGCs.</title>
        <authorList>
            <person name="Waglechner N."/>
            <person name="Wright G.D."/>
        </authorList>
    </citation>
    <scope>NUCLEOTIDE SEQUENCE [LARGE SCALE GENOMIC DNA]</scope>
    <source>
        <strain evidence="2 3">A82846</strain>
    </source>
</reference>
<name>A0A428YML7_KIBAR</name>
<proteinExistence type="predicted"/>
<dbReference type="OrthoDB" id="9938197at2"/>
<evidence type="ECO:0000256" key="1">
    <source>
        <dbReference type="SAM" id="Phobius"/>
    </source>
</evidence>
<dbReference type="Proteomes" id="UP000287547">
    <property type="component" value="Unassembled WGS sequence"/>
</dbReference>
<dbReference type="AlphaFoldDB" id="A0A428YML7"/>
<keyword evidence="1" id="KW-0812">Transmembrane</keyword>
<feature type="transmembrane region" description="Helical" evidence="1">
    <location>
        <begin position="6"/>
        <end position="39"/>
    </location>
</feature>
<keyword evidence="1" id="KW-0472">Membrane</keyword>
<gene>
    <name evidence="2" type="ORF">DMH04_46455</name>
</gene>
<dbReference type="EMBL" id="QHKI01000072">
    <property type="protein sequence ID" value="RSM69047.1"/>
    <property type="molecule type" value="Genomic_DNA"/>
</dbReference>
<dbReference type="RefSeq" id="WP_037271533.1">
    <property type="nucleotide sequence ID" value="NZ_QHKI01000072.1"/>
</dbReference>
<sequence length="144" mass="14959">MHRVVVLVGGFGVVVDVVVVVFVTSLVVVTVFGGVVVVFELDPDAVEELDDEEEELDSELTEVSSATCVALKVGGADEVVPFVATCSSRTGTGLSVRPLVTPTANKAAAAAPRNAPTAIRNGAPLRSSTRYTYRVNPIGSSEVD</sequence>
<evidence type="ECO:0000313" key="3">
    <source>
        <dbReference type="Proteomes" id="UP000287547"/>
    </source>
</evidence>
<keyword evidence="1" id="KW-1133">Transmembrane helix</keyword>
<protein>
    <submittedName>
        <fullName evidence="2">Uncharacterized protein</fullName>
    </submittedName>
</protein>